<accession>A0AAE0VR96</accession>
<dbReference type="InterPro" id="IPR009729">
    <property type="entry name" value="Gal-3-0_sulfotransfrase"/>
</dbReference>
<dbReference type="PANTHER" id="PTHR14647">
    <property type="entry name" value="GALACTOSE-3-O-SULFOTRANSFERASE"/>
    <property type="match status" value="1"/>
</dbReference>
<evidence type="ECO:0000256" key="4">
    <source>
        <dbReference type="ARBA" id="ARBA00022692"/>
    </source>
</evidence>
<dbReference type="InterPro" id="IPR027417">
    <property type="entry name" value="P-loop_NTPase"/>
</dbReference>
<dbReference type="SUPFAM" id="SSF52540">
    <property type="entry name" value="P-loop containing nucleoside triphosphate hydrolases"/>
    <property type="match status" value="1"/>
</dbReference>
<reference evidence="11" key="1">
    <citation type="journal article" date="2021" name="Genome Biol. Evol.">
        <title>A High-Quality Reference Genome for a Parasitic Bivalve with Doubly Uniparental Inheritance (Bivalvia: Unionida).</title>
        <authorList>
            <person name="Smith C.H."/>
        </authorList>
    </citation>
    <scope>NUCLEOTIDE SEQUENCE</scope>
    <source>
        <strain evidence="11">CHS0354</strain>
    </source>
</reference>
<keyword evidence="9" id="KW-0325">Glycoprotein</keyword>
<evidence type="ECO:0000256" key="10">
    <source>
        <dbReference type="SAM" id="Phobius"/>
    </source>
</evidence>
<dbReference type="AlphaFoldDB" id="A0AAE0VR96"/>
<comment type="caution">
    <text evidence="11">The sequence shown here is derived from an EMBL/GenBank/DDBJ whole genome shotgun (WGS) entry which is preliminary data.</text>
</comment>
<keyword evidence="12" id="KW-1185">Reference proteome</keyword>
<dbReference type="Gene3D" id="3.40.50.300">
    <property type="entry name" value="P-loop containing nucleotide triphosphate hydrolases"/>
    <property type="match status" value="1"/>
</dbReference>
<dbReference type="PANTHER" id="PTHR14647:SF87">
    <property type="entry name" value="PUTATIVE-RELATED"/>
    <property type="match status" value="1"/>
</dbReference>
<sequence length="410" mass="48146">MLGAQGTFLRAYALKGTGNNHQACKCCKLTLKKILRVTIFIGILILFIYWPLKPKHVGNKDHRNSSEKHFAKGPVKHVAFVKTHKTGSTTAQNIFLRYGWTRDLTFVLPFSNNLYGFPNIISLTRSLSKQAIIPPPFNKTHDIICAHVVYNKTAFKEIMPNDTVYVGIIRDPFHQFISTINYLKPKYFEDIKGDDKLMIYLTNPKKYEPRNPIFSFTNNRMAIELGFPPEVVYSKNPEKIKQYLQELEEEFPVMLILEKFDKSLLLMQKYFKWHTKDILYIKKNIGAQTRIYSANSVTEEQLNLFKHWASIDYQLYKHFQDRLEKQIKEFGEDFVKQLDNFVDILRKMEDFCIHKIQQPLKPGISRHIVFPANKWDAAINVTTDDCHLLLLDEIQFIQMIRKRQYGTERL</sequence>
<dbReference type="Proteomes" id="UP001195483">
    <property type="component" value="Unassembled WGS sequence"/>
</dbReference>
<gene>
    <name evidence="11" type="ORF">CHS0354_014941</name>
</gene>
<evidence type="ECO:0000256" key="1">
    <source>
        <dbReference type="ARBA" id="ARBA00004323"/>
    </source>
</evidence>
<reference evidence="11" key="3">
    <citation type="submission" date="2023-05" db="EMBL/GenBank/DDBJ databases">
        <authorList>
            <person name="Smith C.H."/>
        </authorList>
    </citation>
    <scope>NUCLEOTIDE SEQUENCE</scope>
    <source>
        <strain evidence="11">CHS0354</strain>
        <tissue evidence="11">Mantle</tissue>
    </source>
</reference>
<dbReference type="GO" id="GO:0001733">
    <property type="term" value="F:galactosylceramide sulfotransferase activity"/>
    <property type="evidence" value="ECO:0007669"/>
    <property type="project" value="InterPro"/>
</dbReference>
<evidence type="ECO:0000313" key="11">
    <source>
        <dbReference type="EMBL" id="KAK3587071.1"/>
    </source>
</evidence>
<dbReference type="Pfam" id="PF06990">
    <property type="entry name" value="Gal-3-0_sulfotr"/>
    <property type="match status" value="1"/>
</dbReference>
<reference evidence="11" key="2">
    <citation type="journal article" date="2021" name="Genome Biol. Evol.">
        <title>Developing a high-quality reference genome for a parasitic bivalve with doubly uniparental inheritance (Bivalvia: Unionida).</title>
        <authorList>
            <person name="Smith C.H."/>
        </authorList>
    </citation>
    <scope>NUCLEOTIDE SEQUENCE</scope>
    <source>
        <strain evidence="11">CHS0354</strain>
        <tissue evidence="11">Mantle</tissue>
    </source>
</reference>
<keyword evidence="7" id="KW-0333">Golgi apparatus</keyword>
<protein>
    <submittedName>
        <fullName evidence="11">Uncharacterized protein</fullName>
    </submittedName>
</protein>
<dbReference type="GO" id="GO:0000139">
    <property type="term" value="C:Golgi membrane"/>
    <property type="evidence" value="ECO:0007669"/>
    <property type="project" value="UniProtKB-SubCell"/>
</dbReference>
<evidence type="ECO:0000256" key="9">
    <source>
        <dbReference type="ARBA" id="ARBA00023180"/>
    </source>
</evidence>
<keyword evidence="3" id="KW-0808">Transferase</keyword>
<keyword evidence="5" id="KW-0735">Signal-anchor</keyword>
<evidence type="ECO:0000313" key="12">
    <source>
        <dbReference type="Proteomes" id="UP001195483"/>
    </source>
</evidence>
<evidence type="ECO:0000256" key="3">
    <source>
        <dbReference type="ARBA" id="ARBA00022679"/>
    </source>
</evidence>
<dbReference type="EMBL" id="JAEAOA010000921">
    <property type="protein sequence ID" value="KAK3587071.1"/>
    <property type="molecule type" value="Genomic_DNA"/>
</dbReference>
<comment type="subcellular location">
    <subcellularLocation>
        <location evidence="1">Golgi apparatus membrane</location>
        <topology evidence="1">Single-pass type II membrane protein</topology>
    </subcellularLocation>
</comment>
<evidence type="ECO:0000256" key="8">
    <source>
        <dbReference type="ARBA" id="ARBA00023136"/>
    </source>
</evidence>
<keyword evidence="6 10" id="KW-1133">Transmembrane helix</keyword>
<keyword evidence="4 10" id="KW-0812">Transmembrane</keyword>
<feature type="transmembrane region" description="Helical" evidence="10">
    <location>
        <begin position="34"/>
        <end position="52"/>
    </location>
</feature>
<evidence type="ECO:0000256" key="6">
    <source>
        <dbReference type="ARBA" id="ARBA00022989"/>
    </source>
</evidence>
<comment type="similarity">
    <text evidence="2">Belongs to the galactose-3-O-sulfotransferase family.</text>
</comment>
<proteinExistence type="inferred from homology"/>
<evidence type="ECO:0000256" key="2">
    <source>
        <dbReference type="ARBA" id="ARBA00008124"/>
    </source>
</evidence>
<organism evidence="11 12">
    <name type="scientific">Potamilus streckersoni</name>
    <dbReference type="NCBI Taxonomy" id="2493646"/>
    <lineage>
        <taxon>Eukaryota</taxon>
        <taxon>Metazoa</taxon>
        <taxon>Spiralia</taxon>
        <taxon>Lophotrochozoa</taxon>
        <taxon>Mollusca</taxon>
        <taxon>Bivalvia</taxon>
        <taxon>Autobranchia</taxon>
        <taxon>Heteroconchia</taxon>
        <taxon>Palaeoheterodonta</taxon>
        <taxon>Unionida</taxon>
        <taxon>Unionoidea</taxon>
        <taxon>Unionidae</taxon>
        <taxon>Ambleminae</taxon>
        <taxon>Lampsilini</taxon>
        <taxon>Potamilus</taxon>
    </lineage>
</organism>
<keyword evidence="8 10" id="KW-0472">Membrane</keyword>
<evidence type="ECO:0000256" key="7">
    <source>
        <dbReference type="ARBA" id="ARBA00023034"/>
    </source>
</evidence>
<evidence type="ECO:0000256" key="5">
    <source>
        <dbReference type="ARBA" id="ARBA00022968"/>
    </source>
</evidence>
<dbReference type="GO" id="GO:0009247">
    <property type="term" value="P:glycolipid biosynthetic process"/>
    <property type="evidence" value="ECO:0007669"/>
    <property type="project" value="InterPro"/>
</dbReference>
<name>A0AAE0VR96_9BIVA</name>